<accession>A0ABU0AEZ2</accession>
<evidence type="ECO:0000313" key="1">
    <source>
        <dbReference type="EMBL" id="MDQ0269013.1"/>
    </source>
</evidence>
<dbReference type="EMBL" id="JAUSUB010000003">
    <property type="protein sequence ID" value="MDQ0269013.1"/>
    <property type="molecule type" value="Genomic_DNA"/>
</dbReference>
<dbReference type="RefSeq" id="WP_307472244.1">
    <property type="nucleotide sequence ID" value="NZ_JAUSUB010000003.1"/>
</dbReference>
<comment type="caution">
    <text evidence="1">The sequence shown here is derived from an EMBL/GenBank/DDBJ whole genome shotgun (WGS) entry which is preliminary data.</text>
</comment>
<keyword evidence="2" id="KW-1185">Reference proteome</keyword>
<evidence type="ECO:0008006" key="3">
    <source>
        <dbReference type="Google" id="ProtNLM"/>
    </source>
</evidence>
<gene>
    <name evidence="1" type="ORF">J2S17_000883</name>
</gene>
<sequence>MKNSVLKTNRDTYFLRFTINAHCEAEEMLGYPITQLSEKSAGISTLRTLLFVGLKNSGNPVSLDKAGEIMEEVIADRGMEYFSTQISEAIQKGLNQQSSQNFKDNHNKKKY</sequence>
<organism evidence="1 2">
    <name type="scientific">Cytobacillus purgationiresistens</name>
    <dbReference type="NCBI Taxonomy" id="863449"/>
    <lineage>
        <taxon>Bacteria</taxon>
        <taxon>Bacillati</taxon>
        <taxon>Bacillota</taxon>
        <taxon>Bacilli</taxon>
        <taxon>Bacillales</taxon>
        <taxon>Bacillaceae</taxon>
        <taxon>Cytobacillus</taxon>
    </lineage>
</organism>
<dbReference type="Proteomes" id="UP001238088">
    <property type="component" value="Unassembled WGS sequence"/>
</dbReference>
<evidence type="ECO:0000313" key="2">
    <source>
        <dbReference type="Proteomes" id="UP001238088"/>
    </source>
</evidence>
<name>A0ABU0AEZ2_9BACI</name>
<reference evidence="1 2" key="1">
    <citation type="submission" date="2023-07" db="EMBL/GenBank/DDBJ databases">
        <title>Genomic Encyclopedia of Type Strains, Phase IV (KMG-IV): sequencing the most valuable type-strain genomes for metagenomic binning, comparative biology and taxonomic classification.</title>
        <authorList>
            <person name="Goeker M."/>
        </authorList>
    </citation>
    <scope>NUCLEOTIDE SEQUENCE [LARGE SCALE GENOMIC DNA]</scope>
    <source>
        <strain evidence="1 2">DSM 23494</strain>
    </source>
</reference>
<proteinExistence type="predicted"/>
<protein>
    <recommendedName>
        <fullName evidence="3">Phage protein</fullName>
    </recommendedName>
</protein>